<sequence length="167" mass="17701">MSSDDQHRLIANTMNEGSPQARALGFKTLEIGDAVAILKVPYRPEIVGDPETGVIAGGVVTTLLDHASGQAVHAALSEWTSIATLDLRIDYMRPAQPGRDVLARAHCYKVTRSVAFVRAVAYEDDPDDPIAAAQAAFMLDSSAGKRPGANFKPPRSKDQGSKTGAAT</sequence>
<evidence type="ECO:0000256" key="1">
    <source>
        <dbReference type="ARBA" id="ARBA00022801"/>
    </source>
</evidence>
<feature type="domain" description="Thioesterase" evidence="3">
    <location>
        <begin position="53"/>
        <end position="127"/>
    </location>
</feature>
<dbReference type="GO" id="GO:0061522">
    <property type="term" value="F:1,4-dihydroxy-2-naphthoyl-CoA thioesterase activity"/>
    <property type="evidence" value="ECO:0007669"/>
    <property type="project" value="TreeGrafter"/>
</dbReference>
<dbReference type="CDD" id="cd03443">
    <property type="entry name" value="PaaI_thioesterase"/>
    <property type="match status" value="1"/>
</dbReference>
<dbReference type="PANTHER" id="PTHR43240">
    <property type="entry name" value="1,4-DIHYDROXY-2-NAPHTHOYL-COA THIOESTERASE 1"/>
    <property type="match status" value="1"/>
</dbReference>
<evidence type="ECO:0000313" key="4">
    <source>
        <dbReference type="EMBL" id="ABZ74015.1"/>
    </source>
</evidence>
<dbReference type="Gene3D" id="3.10.129.10">
    <property type="entry name" value="Hotdog Thioesterase"/>
    <property type="match status" value="1"/>
</dbReference>
<dbReference type="AlphaFoldDB" id="B0T569"/>
<dbReference type="STRING" id="366602.Caul_4895"/>
<accession>B0T569</accession>
<dbReference type="NCBIfam" id="TIGR00369">
    <property type="entry name" value="unchar_dom_1"/>
    <property type="match status" value="1"/>
</dbReference>
<gene>
    <name evidence="4" type="ordered locus">Caul_4895</name>
</gene>
<dbReference type="Pfam" id="PF03061">
    <property type="entry name" value="4HBT"/>
    <property type="match status" value="1"/>
</dbReference>
<dbReference type="InterPro" id="IPR003736">
    <property type="entry name" value="PAAI_dom"/>
</dbReference>
<name>B0T569_CAUSK</name>
<feature type="region of interest" description="Disordered" evidence="2">
    <location>
        <begin position="143"/>
        <end position="167"/>
    </location>
</feature>
<keyword evidence="1" id="KW-0378">Hydrolase</keyword>
<dbReference type="eggNOG" id="COG2050">
    <property type="taxonomic scope" value="Bacteria"/>
</dbReference>
<dbReference type="InterPro" id="IPR029069">
    <property type="entry name" value="HotDog_dom_sf"/>
</dbReference>
<evidence type="ECO:0000259" key="3">
    <source>
        <dbReference type="Pfam" id="PF03061"/>
    </source>
</evidence>
<dbReference type="EMBL" id="CP000927">
    <property type="protein sequence ID" value="ABZ74015.1"/>
    <property type="molecule type" value="Genomic_DNA"/>
</dbReference>
<reference evidence="4" key="1">
    <citation type="submission" date="2008-01" db="EMBL/GenBank/DDBJ databases">
        <title>Complete sequence of chromosome of Caulobacter sp. K31.</title>
        <authorList>
            <consortium name="US DOE Joint Genome Institute"/>
            <person name="Copeland A."/>
            <person name="Lucas S."/>
            <person name="Lapidus A."/>
            <person name="Barry K."/>
            <person name="Glavina del Rio T."/>
            <person name="Dalin E."/>
            <person name="Tice H."/>
            <person name="Pitluck S."/>
            <person name="Bruce D."/>
            <person name="Goodwin L."/>
            <person name="Thompson L.S."/>
            <person name="Brettin T."/>
            <person name="Detter J.C."/>
            <person name="Han C."/>
            <person name="Schmutz J."/>
            <person name="Larimer F."/>
            <person name="Land M."/>
            <person name="Hauser L."/>
            <person name="Kyrpides N."/>
            <person name="Kim E."/>
            <person name="Stephens C."/>
            <person name="Richardson P."/>
        </authorList>
    </citation>
    <scope>NUCLEOTIDE SEQUENCE [LARGE SCALE GENOMIC DNA]</scope>
    <source>
        <strain evidence="4">K31</strain>
    </source>
</reference>
<dbReference type="SUPFAM" id="SSF54637">
    <property type="entry name" value="Thioesterase/thiol ester dehydrase-isomerase"/>
    <property type="match status" value="1"/>
</dbReference>
<dbReference type="HOGENOM" id="CLU_089876_7_0_5"/>
<protein>
    <submittedName>
        <fullName evidence="4">Thioesterase superfamily protein</fullName>
    </submittedName>
</protein>
<evidence type="ECO:0000256" key="2">
    <source>
        <dbReference type="SAM" id="MobiDB-lite"/>
    </source>
</evidence>
<proteinExistence type="predicted"/>
<dbReference type="OrthoDB" id="9813158at2"/>
<dbReference type="GO" id="GO:0005829">
    <property type="term" value="C:cytosol"/>
    <property type="evidence" value="ECO:0007669"/>
    <property type="project" value="TreeGrafter"/>
</dbReference>
<dbReference type="InterPro" id="IPR006683">
    <property type="entry name" value="Thioestr_dom"/>
</dbReference>
<organism evidence="4">
    <name type="scientific">Caulobacter sp. (strain K31)</name>
    <dbReference type="NCBI Taxonomy" id="366602"/>
    <lineage>
        <taxon>Bacteria</taxon>
        <taxon>Pseudomonadati</taxon>
        <taxon>Pseudomonadota</taxon>
        <taxon>Alphaproteobacteria</taxon>
        <taxon>Caulobacterales</taxon>
        <taxon>Caulobacteraceae</taxon>
        <taxon>Caulobacter</taxon>
    </lineage>
</organism>
<dbReference type="PANTHER" id="PTHR43240:SF7">
    <property type="entry name" value="BLR7284 PROTEIN"/>
    <property type="match status" value="1"/>
</dbReference>
<dbReference type="KEGG" id="cak:Caul_4895"/>